<organism evidence="1">
    <name type="scientific">marine sediment metagenome</name>
    <dbReference type="NCBI Taxonomy" id="412755"/>
    <lineage>
        <taxon>unclassified sequences</taxon>
        <taxon>metagenomes</taxon>
        <taxon>ecological metagenomes</taxon>
    </lineage>
</organism>
<comment type="caution">
    <text evidence="1">The sequence shown here is derived from an EMBL/GenBank/DDBJ whole genome shotgun (WGS) entry which is preliminary data.</text>
</comment>
<proteinExistence type="predicted"/>
<evidence type="ECO:0000313" key="1">
    <source>
        <dbReference type="EMBL" id="KKM98461.1"/>
    </source>
</evidence>
<sequence>MADHLVERLEHPSGLSVELWRRDDMPSSLLYKRLLWGEVTSEAFLLEHQANREELVAQLLEEGFVRQEPS</sequence>
<dbReference type="EMBL" id="LAZR01005616">
    <property type="protein sequence ID" value="KKM98461.1"/>
    <property type="molecule type" value="Genomic_DNA"/>
</dbReference>
<dbReference type="AlphaFoldDB" id="A0A0F9MGP6"/>
<accession>A0A0F9MGP6</accession>
<gene>
    <name evidence="1" type="ORF">LCGC14_1157670</name>
</gene>
<protein>
    <submittedName>
        <fullName evidence="1">Uncharacterized protein</fullName>
    </submittedName>
</protein>
<reference evidence="1" key="1">
    <citation type="journal article" date="2015" name="Nature">
        <title>Complex archaea that bridge the gap between prokaryotes and eukaryotes.</title>
        <authorList>
            <person name="Spang A."/>
            <person name="Saw J.H."/>
            <person name="Jorgensen S.L."/>
            <person name="Zaremba-Niedzwiedzka K."/>
            <person name="Martijn J."/>
            <person name="Lind A.E."/>
            <person name="van Eijk R."/>
            <person name="Schleper C."/>
            <person name="Guy L."/>
            <person name="Ettema T.J."/>
        </authorList>
    </citation>
    <scope>NUCLEOTIDE SEQUENCE</scope>
</reference>
<name>A0A0F9MGP6_9ZZZZ</name>